<dbReference type="Proteomes" id="UP000214973">
    <property type="component" value="Chromosome 1"/>
</dbReference>
<evidence type="ECO:0000313" key="3">
    <source>
        <dbReference type="Proteomes" id="UP000214973"/>
    </source>
</evidence>
<protein>
    <submittedName>
        <fullName evidence="2">Retron-type reverse transcriptase</fullName>
    </submittedName>
</protein>
<evidence type="ECO:0000313" key="2">
    <source>
        <dbReference type="EMBL" id="SNV68840.1"/>
    </source>
</evidence>
<keyword evidence="2" id="KW-0695">RNA-directed DNA polymerase</keyword>
<keyword evidence="2" id="KW-0808">Transferase</keyword>
<name>A0A239ZDB1_9FIRM</name>
<dbReference type="Pfam" id="PF00078">
    <property type="entry name" value="RVT_1"/>
    <property type="match status" value="1"/>
</dbReference>
<dbReference type="AlphaFoldDB" id="A0A239ZDB1"/>
<dbReference type="RefSeq" id="WP_169835178.1">
    <property type="nucleotide sequence ID" value="NZ_LT906470.1"/>
</dbReference>
<reference evidence="2 3" key="1">
    <citation type="submission" date="2017-06" db="EMBL/GenBank/DDBJ databases">
        <authorList>
            <consortium name="Pathogen Informatics"/>
        </authorList>
    </citation>
    <scope>NUCLEOTIDE SEQUENCE [LARGE SCALE GENOMIC DNA]</scope>
    <source>
        <strain evidence="2 3">NCTC12018</strain>
    </source>
</reference>
<proteinExistence type="predicted"/>
<dbReference type="SUPFAM" id="SSF56672">
    <property type="entry name" value="DNA/RNA polymerases"/>
    <property type="match status" value="1"/>
</dbReference>
<dbReference type="InterPro" id="IPR043502">
    <property type="entry name" value="DNA/RNA_pol_sf"/>
</dbReference>
<keyword evidence="3" id="KW-1185">Reference proteome</keyword>
<gene>
    <name evidence="2" type="ORF">SAMEA44547418_01233</name>
</gene>
<sequence length="430" mass="50794">MRSYRKASINFDKKRHIFYAAHIDSWIYRYYAYKFNESYNQYLESKHLNEVAVAYRNNLKQNNIDFANKAFSFMRNLQQEDEELYVIIGDFTDFFDNLDHEYLKNNLKIVLDKKRLDPDEFAVFKNVTRASYVELVDIIKWHKLKDNKKSRRLINKKTFNRGRILNINCLGKNKVEIHSDKGDKGVAQGTPISAVLSNIYMIKFDESLSILANSNGGFYQRYSDDFIFIFPSSFCSIEEILSKLKACVVAVHGLTFKDEKKQIFKVSSDKIENITNKYSKESNLDNHKSCLINYLGFSFDGHNVSVRGKTLSRYFSKMAISAHAISRQNRAIDTIDSKHKKIIPLYKVFNRFTYKGTKWYRRKYKNSKHKKHIQLIENKNGNFHDYINNAQKVFSQDENISFVTKKSANYLRKFLNKKYKKLNCRMKLNN</sequence>
<keyword evidence="2" id="KW-0548">Nucleotidyltransferase</keyword>
<dbReference type="PROSITE" id="PS50878">
    <property type="entry name" value="RT_POL"/>
    <property type="match status" value="1"/>
</dbReference>
<feature type="domain" description="Reverse transcriptase" evidence="1">
    <location>
        <begin position="1"/>
        <end position="299"/>
    </location>
</feature>
<organism evidence="2 3">
    <name type="scientific">Veillonella rodentium</name>
    <dbReference type="NCBI Taxonomy" id="248315"/>
    <lineage>
        <taxon>Bacteria</taxon>
        <taxon>Bacillati</taxon>
        <taxon>Bacillota</taxon>
        <taxon>Negativicutes</taxon>
        <taxon>Veillonellales</taxon>
        <taxon>Veillonellaceae</taxon>
        <taxon>Veillonella</taxon>
    </lineage>
</organism>
<dbReference type="EMBL" id="LT906470">
    <property type="protein sequence ID" value="SNV68840.1"/>
    <property type="molecule type" value="Genomic_DNA"/>
</dbReference>
<dbReference type="KEGG" id="vrm:44547418_01233"/>
<evidence type="ECO:0000259" key="1">
    <source>
        <dbReference type="PROSITE" id="PS50878"/>
    </source>
</evidence>
<accession>A0A239ZDB1</accession>
<dbReference type="InterPro" id="IPR000477">
    <property type="entry name" value="RT_dom"/>
</dbReference>
<dbReference type="GO" id="GO:0003964">
    <property type="term" value="F:RNA-directed DNA polymerase activity"/>
    <property type="evidence" value="ECO:0007669"/>
    <property type="project" value="UniProtKB-KW"/>
</dbReference>